<sequence>MTGASSTKTNAMKHTKDCAWEKADCEYKATHHYCPHPEHACTCQPKKPLSERLEEMGFKPVHSISVTNLTLERLARNPVVYTVTFRHDEEGMSFTVHDVQDSPHDRKSVAADFEAAAKSLCDTAG</sequence>
<proteinExistence type="predicted"/>
<protein>
    <submittedName>
        <fullName evidence="1">Uncharacterized protein</fullName>
    </submittedName>
</protein>
<dbReference type="AlphaFoldDB" id="A0A0F9EIW2"/>
<evidence type="ECO:0000313" key="1">
    <source>
        <dbReference type="EMBL" id="KKL73944.1"/>
    </source>
</evidence>
<organism evidence="1">
    <name type="scientific">marine sediment metagenome</name>
    <dbReference type="NCBI Taxonomy" id="412755"/>
    <lineage>
        <taxon>unclassified sequences</taxon>
        <taxon>metagenomes</taxon>
        <taxon>ecological metagenomes</taxon>
    </lineage>
</organism>
<comment type="caution">
    <text evidence="1">The sequence shown here is derived from an EMBL/GenBank/DDBJ whole genome shotgun (WGS) entry which is preliminary data.</text>
</comment>
<reference evidence="1" key="1">
    <citation type="journal article" date="2015" name="Nature">
        <title>Complex archaea that bridge the gap between prokaryotes and eukaryotes.</title>
        <authorList>
            <person name="Spang A."/>
            <person name="Saw J.H."/>
            <person name="Jorgensen S.L."/>
            <person name="Zaremba-Niedzwiedzka K."/>
            <person name="Martijn J."/>
            <person name="Lind A.E."/>
            <person name="van Eijk R."/>
            <person name="Schleper C."/>
            <person name="Guy L."/>
            <person name="Ettema T.J."/>
        </authorList>
    </citation>
    <scope>NUCLEOTIDE SEQUENCE</scope>
</reference>
<dbReference type="EMBL" id="LAZR01024807">
    <property type="protein sequence ID" value="KKL73944.1"/>
    <property type="molecule type" value="Genomic_DNA"/>
</dbReference>
<accession>A0A0F9EIW2</accession>
<name>A0A0F9EIW2_9ZZZZ</name>
<gene>
    <name evidence="1" type="ORF">LCGC14_2069850</name>
</gene>